<dbReference type="Proteomes" id="UP000886879">
    <property type="component" value="Unassembled WGS sequence"/>
</dbReference>
<keyword evidence="6 9" id="KW-0378">Hydrolase</keyword>
<dbReference type="InterPro" id="IPR011047">
    <property type="entry name" value="Quinoprotein_ADH-like_sf"/>
</dbReference>
<dbReference type="InterPro" id="IPR046450">
    <property type="entry name" value="PA_dom_sf"/>
</dbReference>
<dbReference type="PRINTS" id="PR00723">
    <property type="entry name" value="SUBTILISIN"/>
</dbReference>
<dbReference type="Gene3D" id="2.60.40.1080">
    <property type="match status" value="3"/>
</dbReference>
<reference evidence="13" key="1">
    <citation type="submission" date="2020-10" db="EMBL/GenBank/DDBJ databases">
        <authorList>
            <person name="Gilroy R."/>
        </authorList>
    </citation>
    <scope>NUCLEOTIDE SEQUENCE</scope>
    <source>
        <strain evidence="13">ChiGjej2B2-12916</strain>
    </source>
</reference>
<dbReference type="SUPFAM" id="SSF63825">
    <property type="entry name" value="YWTD domain"/>
    <property type="match status" value="1"/>
</dbReference>
<evidence type="ECO:0000256" key="5">
    <source>
        <dbReference type="ARBA" id="ARBA00022737"/>
    </source>
</evidence>
<evidence type="ECO:0000256" key="8">
    <source>
        <dbReference type="PIRSR" id="PIRSR615500-1"/>
    </source>
</evidence>
<dbReference type="SUPFAM" id="SSF82171">
    <property type="entry name" value="DPP6 N-terminal domain-like"/>
    <property type="match status" value="2"/>
</dbReference>
<evidence type="ECO:0000256" key="3">
    <source>
        <dbReference type="ARBA" id="ARBA00022670"/>
    </source>
</evidence>
<evidence type="ECO:0000256" key="7">
    <source>
        <dbReference type="ARBA" id="ARBA00022825"/>
    </source>
</evidence>
<dbReference type="GO" id="GO:0004252">
    <property type="term" value="F:serine-type endopeptidase activity"/>
    <property type="evidence" value="ECO:0007669"/>
    <property type="project" value="UniProtKB-UniRule"/>
</dbReference>
<evidence type="ECO:0000259" key="12">
    <source>
        <dbReference type="SMART" id="SM00635"/>
    </source>
</evidence>
<dbReference type="SUPFAM" id="SSF50998">
    <property type="entry name" value="Quinoprotein alcohol dehydrogenase-like"/>
    <property type="match status" value="1"/>
</dbReference>
<accession>A0A9D0YSH6</accession>
<keyword evidence="2" id="KW-0964">Secreted</keyword>
<sequence>MKLNRLLALVLSGSLALSVTVGNAPFAFAASADSNETSTSQTNGVEVEQLDGSDYDLDLTRDDAVTQDNLDDTIAPDEDVRVIIVMDGDSVVSANSAAVYSNDTAAQMEEIKAAQDKVISEIEETALDGDDLTVSYQYSWLVNGVAATVPYGKLSDIESVDGVDKVVMQTVYEPCSTDETTSSNIVYPRTISDGQMIGREDTWAQGYKGEGMKIAIIDTGLDTDHQNFAALPDEVLTDTSLTQADIDGVLTSLNAYERYSGLTSADLYYNTKVAYGFNYVDNSLDITHDNDTQGDHGTHVAGIAAANKVDESQVVGVAPNAQLMVMKVFGSNGGAYTEDWVAGMEDAMILGADVINMSLGSDSGFTTDVDWVNEVFDRVAETGTVLCISAGNSDTMGQGNTFGLNANLTSNPDNGVLGNPGAYANALSVASVENAYYMSDYITVGDNYKIAYQNGGSGVNAPLNTLADTPYEVVAVPGTGTVEDFASVDVSGKIALVQRGVIAFTEKCQNAQDAGAVACLVYNNESGTIIMDMTDCPVTMPCASITMADGAYILSALEEDPDLTLTVGADQALIASDSAYQMSTFSSWGVTPSLTLEPDITTPGGNIYSTMDDGTYGLMSGTSMASPNLAGISALVKEYVMSEDGLGKADGADTNSLVRALLMSTSKPLVYENQEGLYYSPRSQGSGLADAYGAVTTQAYLTVDGCDVPKVELYDDPDQTGSYNYSFNVTNFGDATLFYDLNTVAQTEGVNSDYADQGYLFMSHSPMALAASTGESTSAMAPKFDVTDSGVCDSHDAYWIYRSAVAGAAMDENWTDVEFRYNTNGDDVVNDADVQSYLNALVGLDSDTDLSAQVMAVAPGTTETVSVNVTLADSDRTYFADNYPNGGYVEGFTFLTALNANGTDLSLPYLAFYGDWTDAPIFDGDNDNEDTHGFFWGDENVVDYSQYMSVLWTNLGGQTSSWVPGLNPYVTEEFDLSHVSLSPNGDGNGDYLDDMYVSLLRNAATLTFTYTDTNTGEVYFSETIDHVAKSYFVPAYNICVPYVYSWYGTPYQLTDAQGNTLPNNTNVTLTISATLDYPNSPVEEKSVSFTVDTTAPELLGTQITQENGKSLLTLTFSDNVSVAGVNFCNSKVTNIYAQYGADDAQATVDENGNRVWKQTYDVTGMGDHFTLVLGDYALNESYYSIKVPGNDIALDNTLLYGYRVADNEISDDSLYGWIGMDLSGETVTATACSSEYYMDYALTAAEQVGGYILAVDANNKLVVIQPGYWDERTEITDLSVGIRDLAYDPATQTLYGLTSASRPQLVTIDMISGQLEYVNADNNLASATAITCDDQGTLYGIYGPSYGSQPAELRTIDTATGVWGETLMGGEGSDMPGSYYGQSMTWKDGTIYWAQYNAPTYGTYGELYTLEQDASGTWSVTNRGAIAGNAEVVGLLFLDTNQLEWPDTELQALKVSPNQISLLKGNSAILSVTPDPWYRDTELVWSTSDENVAVVNEGTVVATGVGTATITVTDTLTGVTGTATINVVAPDSQINGFVVTSLGDAAVTSQWATFNAQNPADYELLSQTQALDFMCAEYVNGTIYAYDDQGSFYTVDPTDYSYQKVSSKVAEYTMQDLSYDYSTGYLYGLARDNAAYATYLVRVDTLNGETTTVGTLSDSYDGPAVAMAVNNEGLVYFVSEGYGFLCTYDVDTQETTALGLTGYNPMSYTQSMAFDHDTGELYWSAMTATQFDLMYIDLNTAAALDLGAVDSGCQMVGMYMVPENVPQLPEVPVESLEVTTDTLNLLEGSSLAMPVKIQPLNATDRNVQWTVDDETVATIENGMLTALKEGTTTATGTLAGFTVTVTIQVMPSSGELSAFVLQDLEAMSMGGYWMSQMDYDLHNPLESDILYGTPYDLTAATYYDGKLFCYGEDSEAEDYQTNGMHFVVLDAKTGKSLMDVTGYDYFTTIADMAFVYTEGALYLIGNPKNSTGNSTLYTMDTTTGQLYAVAALDRYVVGLAADENGTLYAVDFDGNLCTMDKRTGEITVIGDTGLEPSGYQSLAFDFDTDTLYWAFSNVYSDWQTGVQNTDSGLYVVDTTDGSTIKVGDSGCMLVGLYFPTDNEPKVPDTVEADSLVVNPTSLLLNKGETAQLSALVLPVSVSQLEGVSEVTFTSDNEAVATVDAEGNITAVGLGVAQITVTAGDLTVTCSVSVVDESVQLYAFNQSGWESTQIMDPTEKLDEAKAENLGFTIAQTVYNSDDGYLYALDEENNLYKMTLDMTWSEKLGTVDLDASTVVDLAYNPYAGGLYVLTSYADMEQFKIYNTLYEISMEDASVVETYTVSSEVQGIVGISFNSADTFLLYDGYEDFIYQATLGQETVTSVLWAQQSMSADVKNFSMVYSKTYDRLFIMTADSYYGTGKPTLYMVDTTAGTLTSLGDGAWTQDVVDLLLVEGAAPAPAPTAEVK</sequence>
<keyword evidence="4 11" id="KW-0732">Signal</keyword>
<feature type="active site" description="Charge relay system" evidence="8 9">
    <location>
        <position position="623"/>
    </location>
</feature>
<dbReference type="InterPro" id="IPR003343">
    <property type="entry name" value="Big_2"/>
</dbReference>
<dbReference type="GO" id="GO:0006508">
    <property type="term" value="P:proteolysis"/>
    <property type="evidence" value="ECO:0007669"/>
    <property type="project" value="UniProtKB-KW"/>
</dbReference>
<feature type="compositionally biased region" description="Polar residues" evidence="10">
    <location>
        <begin position="32"/>
        <end position="44"/>
    </location>
</feature>
<feature type="domain" description="BIG2" evidence="12">
    <location>
        <begin position="2111"/>
        <end position="2192"/>
    </location>
</feature>
<dbReference type="CDD" id="cd07475">
    <property type="entry name" value="Peptidases_S8_C5a_Peptidase"/>
    <property type="match status" value="1"/>
</dbReference>
<dbReference type="InterPro" id="IPR008964">
    <property type="entry name" value="Invasin/intimin_cell_adhesion"/>
</dbReference>
<keyword evidence="3 9" id="KW-0645">Protease</keyword>
<organism evidence="13 14">
    <name type="scientific">Candidatus Enterenecus faecium</name>
    <dbReference type="NCBI Taxonomy" id="2840780"/>
    <lineage>
        <taxon>Bacteria</taxon>
        <taxon>Bacillati</taxon>
        <taxon>Bacillota</taxon>
        <taxon>Clostridia</taxon>
        <taxon>Eubacteriales</taxon>
        <taxon>Candidatus Enterenecus</taxon>
    </lineage>
</organism>
<dbReference type="Pfam" id="PF00082">
    <property type="entry name" value="Peptidase_S8"/>
    <property type="match status" value="1"/>
</dbReference>
<dbReference type="PROSITE" id="PS51892">
    <property type="entry name" value="SUBTILASE"/>
    <property type="match status" value="1"/>
</dbReference>
<dbReference type="Gene3D" id="2.60.40.1710">
    <property type="entry name" value="Subtilisin-like superfamily"/>
    <property type="match status" value="1"/>
</dbReference>
<dbReference type="InterPro" id="IPR015500">
    <property type="entry name" value="Peptidase_S8_subtilisin-rel"/>
</dbReference>
<gene>
    <name evidence="13" type="ORF">IAD31_06425</name>
</gene>
<feature type="chain" id="PRO_5039721169" evidence="11">
    <location>
        <begin position="30"/>
        <end position="2446"/>
    </location>
</feature>
<dbReference type="Gene3D" id="3.40.50.200">
    <property type="entry name" value="Peptidase S8/S53 domain"/>
    <property type="match status" value="1"/>
</dbReference>
<dbReference type="SMART" id="SM00635">
    <property type="entry name" value="BID_2"/>
    <property type="match status" value="3"/>
</dbReference>
<comment type="similarity">
    <text evidence="1 9">Belongs to the peptidase S8 family.</text>
</comment>
<name>A0A9D0YSH6_9FIRM</name>
<dbReference type="InterPro" id="IPR051048">
    <property type="entry name" value="Peptidase_S8/S53_subtilisin"/>
</dbReference>
<evidence type="ECO:0000256" key="9">
    <source>
        <dbReference type="PROSITE-ProRule" id="PRU01240"/>
    </source>
</evidence>
<dbReference type="SUPFAM" id="SSF52743">
    <property type="entry name" value="Subtilisin-like"/>
    <property type="match status" value="1"/>
</dbReference>
<dbReference type="SUPFAM" id="SSF52025">
    <property type="entry name" value="PA domain"/>
    <property type="match status" value="1"/>
</dbReference>
<dbReference type="InterPro" id="IPR034216">
    <property type="entry name" value="C5a_Peptidase"/>
</dbReference>
<dbReference type="Gene3D" id="3.50.30.30">
    <property type="match status" value="1"/>
</dbReference>
<dbReference type="InterPro" id="IPR022398">
    <property type="entry name" value="Peptidase_S8_His-AS"/>
</dbReference>
<dbReference type="PROSITE" id="PS00136">
    <property type="entry name" value="SUBTILASE_ASP"/>
    <property type="match status" value="1"/>
</dbReference>
<evidence type="ECO:0000256" key="11">
    <source>
        <dbReference type="SAM" id="SignalP"/>
    </source>
</evidence>
<keyword evidence="5" id="KW-0677">Repeat</keyword>
<dbReference type="InterPro" id="IPR023827">
    <property type="entry name" value="Peptidase_S8_Asp-AS"/>
</dbReference>
<evidence type="ECO:0000256" key="4">
    <source>
        <dbReference type="ARBA" id="ARBA00022729"/>
    </source>
</evidence>
<dbReference type="CDD" id="cd02133">
    <property type="entry name" value="PA_C5a_like"/>
    <property type="match status" value="1"/>
</dbReference>
<dbReference type="PANTHER" id="PTHR43399:SF4">
    <property type="entry name" value="CELL WALL-ASSOCIATED PROTEASE"/>
    <property type="match status" value="1"/>
</dbReference>
<comment type="caution">
    <text evidence="13">The sequence shown here is derived from an EMBL/GenBank/DDBJ whole genome shotgun (WGS) entry which is preliminary data.</text>
</comment>
<feature type="domain" description="BIG2" evidence="12">
    <location>
        <begin position="1449"/>
        <end position="1523"/>
    </location>
</feature>
<feature type="active site" description="Charge relay system" evidence="8 9">
    <location>
        <position position="296"/>
    </location>
</feature>
<proteinExistence type="inferred from homology"/>
<dbReference type="Pfam" id="PF02225">
    <property type="entry name" value="PA"/>
    <property type="match status" value="1"/>
</dbReference>
<dbReference type="InterPro" id="IPR000209">
    <property type="entry name" value="Peptidase_S8/S53_dom"/>
</dbReference>
<feature type="domain" description="BIG2" evidence="12">
    <location>
        <begin position="1772"/>
        <end position="1848"/>
    </location>
</feature>
<evidence type="ECO:0000256" key="2">
    <source>
        <dbReference type="ARBA" id="ARBA00022525"/>
    </source>
</evidence>
<dbReference type="PANTHER" id="PTHR43399">
    <property type="entry name" value="SUBTILISIN-RELATED"/>
    <property type="match status" value="1"/>
</dbReference>
<evidence type="ECO:0000256" key="1">
    <source>
        <dbReference type="ARBA" id="ARBA00011073"/>
    </source>
</evidence>
<protein>
    <submittedName>
        <fullName evidence="13">S8 family serine peptidase</fullName>
    </submittedName>
</protein>
<feature type="signal peptide" evidence="11">
    <location>
        <begin position="1"/>
        <end position="29"/>
    </location>
</feature>
<evidence type="ECO:0000256" key="6">
    <source>
        <dbReference type="ARBA" id="ARBA00022801"/>
    </source>
</evidence>
<feature type="active site" description="Charge relay system" evidence="8 9">
    <location>
        <position position="218"/>
    </location>
</feature>
<feature type="region of interest" description="Disordered" evidence="10">
    <location>
        <begin position="32"/>
        <end position="53"/>
    </location>
</feature>
<dbReference type="SUPFAM" id="SSF49373">
    <property type="entry name" value="Invasin/intimin cell-adhesion fragments"/>
    <property type="match status" value="2"/>
</dbReference>
<dbReference type="InterPro" id="IPR036852">
    <property type="entry name" value="Peptidase_S8/S53_dom_sf"/>
</dbReference>
<dbReference type="EMBL" id="DVFO01000065">
    <property type="protein sequence ID" value="HIQ61214.1"/>
    <property type="molecule type" value="Genomic_DNA"/>
</dbReference>
<dbReference type="PROSITE" id="PS00137">
    <property type="entry name" value="SUBTILASE_HIS"/>
    <property type="match status" value="1"/>
</dbReference>
<evidence type="ECO:0000256" key="10">
    <source>
        <dbReference type="SAM" id="MobiDB-lite"/>
    </source>
</evidence>
<dbReference type="Pfam" id="PF02368">
    <property type="entry name" value="Big_2"/>
    <property type="match status" value="3"/>
</dbReference>
<keyword evidence="7 9" id="KW-0720">Serine protease</keyword>
<dbReference type="InterPro" id="IPR003137">
    <property type="entry name" value="PA_domain"/>
</dbReference>
<evidence type="ECO:0000313" key="13">
    <source>
        <dbReference type="EMBL" id="HIQ61214.1"/>
    </source>
</evidence>
<evidence type="ECO:0000313" key="14">
    <source>
        <dbReference type="Proteomes" id="UP000886879"/>
    </source>
</evidence>
<reference evidence="13" key="2">
    <citation type="journal article" date="2021" name="PeerJ">
        <title>Extensive microbial diversity within the chicken gut microbiome revealed by metagenomics and culture.</title>
        <authorList>
            <person name="Gilroy R."/>
            <person name="Ravi A."/>
            <person name="Getino M."/>
            <person name="Pursley I."/>
            <person name="Horton D.L."/>
            <person name="Alikhan N.F."/>
            <person name="Baker D."/>
            <person name="Gharbi K."/>
            <person name="Hall N."/>
            <person name="Watson M."/>
            <person name="Adriaenssens E.M."/>
            <person name="Foster-Nyarko E."/>
            <person name="Jarju S."/>
            <person name="Secka A."/>
            <person name="Antonio M."/>
            <person name="Oren A."/>
            <person name="Chaudhuri R.R."/>
            <person name="La Ragione R."/>
            <person name="Hildebrand F."/>
            <person name="Pallen M.J."/>
        </authorList>
    </citation>
    <scope>NUCLEOTIDE SEQUENCE</scope>
    <source>
        <strain evidence="13">ChiGjej2B2-12916</strain>
    </source>
</reference>